<dbReference type="PANTHER" id="PTHR31503:SF22">
    <property type="entry name" value="VACUOLAR CALCIUM ION TRANSPORTER"/>
    <property type="match status" value="1"/>
</dbReference>
<evidence type="ECO:0000259" key="8">
    <source>
        <dbReference type="Pfam" id="PF01699"/>
    </source>
</evidence>
<keyword evidence="4 7" id="KW-1133">Transmembrane helix</keyword>
<evidence type="ECO:0000256" key="6">
    <source>
        <dbReference type="ARBA" id="ARBA00023136"/>
    </source>
</evidence>
<evidence type="ECO:0000256" key="3">
    <source>
        <dbReference type="ARBA" id="ARBA00022692"/>
    </source>
</evidence>
<dbReference type="EMBL" id="JANBVO010000244">
    <property type="protein sequence ID" value="KAJ9129300.1"/>
    <property type="molecule type" value="Genomic_DNA"/>
</dbReference>
<reference evidence="9" key="1">
    <citation type="submission" date="2022-07" db="EMBL/GenBank/DDBJ databases">
        <title>Fungi with potential for degradation of polypropylene.</title>
        <authorList>
            <person name="Gostincar C."/>
        </authorList>
    </citation>
    <scope>NUCLEOTIDE SEQUENCE</scope>
    <source>
        <strain evidence="9">EXF-13308</strain>
    </source>
</reference>
<keyword evidence="10" id="KW-1185">Reference proteome</keyword>
<organism evidence="9 10">
    <name type="scientific">Pleurostoma richardsiae</name>
    <dbReference type="NCBI Taxonomy" id="41990"/>
    <lineage>
        <taxon>Eukaryota</taxon>
        <taxon>Fungi</taxon>
        <taxon>Dikarya</taxon>
        <taxon>Ascomycota</taxon>
        <taxon>Pezizomycotina</taxon>
        <taxon>Sordariomycetes</taxon>
        <taxon>Sordariomycetidae</taxon>
        <taxon>Calosphaeriales</taxon>
        <taxon>Pleurostomataceae</taxon>
        <taxon>Pleurostoma</taxon>
    </lineage>
</organism>
<feature type="domain" description="Sodium/calcium exchanger membrane region" evidence="8">
    <location>
        <begin position="2"/>
        <end position="113"/>
    </location>
</feature>
<keyword evidence="5" id="KW-0406">Ion transport</keyword>
<feature type="transmembrane region" description="Helical" evidence="7">
    <location>
        <begin position="71"/>
        <end position="91"/>
    </location>
</feature>
<dbReference type="InterPro" id="IPR004837">
    <property type="entry name" value="NaCa_Exmemb"/>
</dbReference>
<evidence type="ECO:0000313" key="10">
    <source>
        <dbReference type="Proteomes" id="UP001174694"/>
    </source>
</evidence>
<dbReference type="Proteomes" id="UP001174694">
    <property type="component" value="Unassembled WGS sequence"/>
</dbReference>
<comment type="subcellular location">
    <subcellularLocation>
        <location evidence="1">Endomembrane system</location>
        <topology evidence="1">Multi-pass membrane protein</topology>
    </subcellularLocation>
</comment>
<evidence type="ECO:0000256" key="2">
    <source>
        <dbReference type="ARBA" id="ARBA00022448"/>
    </source>
</evidence>
<evidence type="ECO:0000256" key="7">
    <source>
        <dbReference type="SAM" id="Phobius"/>
    </source>
</evidence>
<dbReference type="Pfam" id="PF01699">
    <property type="entry name" value="Na_Ca_ex"/>
    <property type="match status" value="1"/>
</dbReference>
<protein>
    <recommendedName>
        <fullName evidence="8">Sodium/calcium exchanger membrane region domain-containing protein</fullName>
    </recommendedName>
</protein>
<dbReference type="PANTHER" id="PTHR31503">
    <property type="entry name" value="VACUOLAR CALCIUM ION TRANSPORTER"/>
    <property type="match status" value="1"/>
</dbReference>
<evidence type="ECO:0000313" key="9">
    <source>
        <dbReference type="EMBL" id="KAJ9129300.1"/>
    </source>
</evidence>
<dbReference type="InterPro" id="IPR004713">
    <property type="entry name" value="CaH_exchang"/>
</dbReference>
<dbReference type="GO" id="GO:0016020">
    <property type="term" value="C:membrane"/>
    <property type="evidence" value="ECO:0007669"/>
    <property type="project" value="InterPro"/>
</dbReference>
<name>A0AA38R704_9PEZI</name>
<sequence>MFKLSESFVGLVIMPSILASVEHVTTAMRSHKYGIAWIVETAFGSSVRISLFVFPSAILIGWILGVAMDMILDGFQVAVLCLAILLVNHVIHNAFVHWLEGTIFIASFLLFSIAAGYYPNHA</sequence>
<dbReference type="AlphaFoldDB" id="A0AA38R704"/>
<feature type="transmembrane region" description="Helical" evidence="7">
    <location>
        <begin position="97"/>
        <end position="118"/>
    </location>
</feature>
<dbReference type="GO" id="GO:0006874">
    <property type="term" value="P:intracellular calcium ion homeostasis"/>
    <property type="evidence" value="ECO:0007669"/>
    <property type="project" value="TreeGrafter"/>
</dbReference>
<dbReference type="GO" id="GO:0015369">
    <property type="term" value="F:calcium:proton antiporter activity"/>
    <property type="evidence" value="ECO:0007669"/>
    <property type="project" value="TreeGrafter"/>
</dbReference>
<keyword evidence="6 7" id="KW-0472">Membrane</keyword>
<evidence type="ECO:0000256" key="4">
    <source>
        <dbReference type="ARBA" id="ARBA00022989"/>
    </source>
</evidence>
<evidence type="ECO:0000256" key="1">
    <source>
        <dbReference type="ARBA" id="ARBA00004127"/>
    </source>
</evidence>
<keyword evidence="3 7" id="KW-0812">Transmembrane</keyword>
<proteinExistence type="predicted"/>
<accession>A0AA38R704</accession>
<gene>
    <name evidence="9" type="ORF">NKR23_g12566</name>
</gene>
<keyword evidence="2" id="KW-0813">Transport</keyword>
<comment type="caution">
    <text evidence="9">The sequence shown here is derived from an EMBL/GenBank/DDBJ whole genome shotgun (WGS) entry which is preliminary data.</text>
</comment>
<feature type="transmembrane region" description="Helical" evidence="7">
    <location>
        <begin position="35"/>
        <end position="64"/>
    </location>
</feature>
<evidence type="ECO:0000256" key="5">
    <source>
        <dbReference type="ARBA" id="ARBA00023065"/>
    </source>
</evidence>
<dbReference type="GO" id="GO:0012505">
    <property type="term" value="C:endomembrane system"/>
    <property type="evidence" value="ECO:0007669"/>
    <property type="project" value="UniProtKB-SubCell"/>
</dbReference>